<sequence>MSHEAGTRHPLNLPFLDNRWLSAAILVIAGALQTLTLAPFNLWWLGPVSLFLILAVTVPQTPGKLFRSGWLVGVGLFASGVSWIYVSISEHGNTPIALAVVLMVLFIAGVALFHALAFWFWGKLAKDSPVRRLLLFPAIWVLGDWLRSWLLTGFPWLYLGTGHVDGPLAGLAPLTGVHGITFWITVTAAAAYAAWWLVRENRRKTASAVVVAGLLPWLIAPAMKQADWTERDDQPLSFVAMQGNIPQQIKWDPEFLEKQVVTYLGMTEEHWQADIILWPETAIPFTQDEAGPIIDHIREQLGDNSTLITGIPWYTYSERIEDYTFHNSIMALGNGDGAYHKQKLVPFGEYVPLESLLRGLIGFFDLPMSSFTPGPDNQSPLRANGKRVMPYICYEVAYPDFAAFNARNTDILVTISNDGWFGDSIGPLQHLQMARMRALETGRFLLRGTNNGVTAIINEKGEITERIPQFERGVLTGEAYTVTGNTPYMQTGSWPVLTLALILIVFVRERVIPKN</sequence>
<comment type="pathway">
    <text evidence="9">Protein modification; lipoprotein biosynthesis (N-acyl transfer).</text>
</comment>
<gene>
    <name evidence="9" type="primary">lnt</name>
    <name evidence="11" type="ORF">SAMN05216429_101266</name>
</gene>
<dbReference type="EC" id="2.3.1.269" evidence="9"/>
<evidence type="ECO:0000313" key="12">
    <source>
        <dbReference type="Proteomes" id="UP000199445"/>
    </source>
</evidence>
<dbReference type="OrthoDB" id="9804277at2"/>
<evidence type="ECO:0000256" key="3">
    <source>
        <dbReference type="ARBA" id="ARBA00022475"/>
    </source>
</evidence>
<dbReference type="InterPro" id="IPR036526">
    <property type="entry name" value="C-N_Hydrolase_sf"/>
</dbReference>
<comment type="similarity">
    <text evidence="2 9">Belongs to the CN hydrolase family. Apolipoprotein N-acyltransferase subfamily.</text>
</comment>
<dbReference type="CDD" id="cd07571">
    <property type="entry name" value="ALP_N-acyl_transferase"/>
    <property type="match status" value="1"/>
</dbReference>
<reference evidence="11 12" key="1">
    <citation type="submission" date="2016-10" db="EMBL/GenBank/DDBJ databases">
        <authorList>
            <person name="de Groot N.N."/>
        </authorList>
    </citation>
    <scope>NUCLEOTIDE SEQUENCE [LARGE SCALE GENOMIC DNA]</scope>
    <source>
        <strain evidence="11 12">IBRC-M 10445</strain>
    </source>
</reference>
<dbReference type="PANTHER" id="PTHR38686">
    <property type="entry name" value="APOLIPOPROTEIN N-ACYLTRANSFERASE"/>
    <property type="match status" value="1"/>
</dbReference>
<evidence type="ECO:0000256" key="2">
    <source>
        <dbReference type="ARBA" id="ARBA00010065"/>
    </source>
</evidence>
<evidence type="ECO:0000256" key="4">
    <source>
        <dbReference type="ARBA" id="ARBA00022679"/>
    </source>
</evidence>
<dbReference type="Pfam" id="PF00795">
    <property type="entry name" value="CN_hydrolase"/>
    <property type="match status" value="1"/>
</dbReference>
<feature type="transmembrane region" description="Helical" evidence="9">
    <location>
        <begin position="20"/>
        <end position="36"/>
    </location>
</feature>
<keyword evidence="5 9" id="KW-0812">Transmembrane</keyword>
<dbReference type="GO" id="GO:0042158">
    <property type="term" value="P:lipoprotein biosynthetic process"/>
    <property type="evidence" value="ECO:0007669"/>
    <property type="project" value="UniProtKB-UniRule"/>
</dbReference>
<evidence type="ECO:0000256" key="9">
    <source>
        <dbReference type="HAMAP-Rule" id="MF_01148"/>
    </source>
</evidence>
<keyword evidence="4 9" id="KW-0808">Transferase</keyword>
<dbReference type="Proteomes" id="UP000199445">
    <property type="component" value="Unassembled WGS sequence"/>
</dbReference>
<dbReference type="PANTHER" id="PTHR38686:SF1">
    <property type="entry name" value="APOLIPOPROTEIN N-ACYLTRANSFERASE"/>
    <property type="match status" value="1"/>
</dbReference>
<keyword evidence="12" id="KW-1185">Reference proteome</keyword>
<feature type="transmembrane region" description="Helical" evidence="9">
    <location>
        <begin position="94"/>
        <end position="121"/>
    </location>
</feature>
<dbReference type="EMBL" id="FOSC01000001">
    <property type="protein sequence ID" value="SFJ23372.1"/>
    <property type="molecule type" value="Genomic_DNA"/>
</dbReference>
<feature type="transmembrane region" description="Helical" evidence="9">
    <location>
        <begin position="177"/>
        <end position="198"/>
    </location>
</feature>
<dbReference type="RefSeq" id="WP_091700598.1">
    <property type="nucleotide sequence ID" value="NZ_BMYN01000015.1"/>
</dbReference>
<evidence type="ECO:0000259" key="10">
    <source>
        <dbReference type="PROSITE" id="PS50263"/>
    </source>
</evidence>
<name>A0A1I3PPE3_9GAMM</name>
<evidence type="ECO:0000256" key="1">
    <source>
        <dbReference type="ARBA" id="ARBA00004651"/>
    </source>
</evidence>
<protein>
    <recommendedName>
        <fullName evidence="9">Apolipoprotein N-acyltransferase</fullName>
        <shortName evidence="9">ALP N-acyltransferase</shortName>
        <ecNumber evidence="9">2.3.1.269</ecNumber>
    </recommendedName>
</protein>
<evidence type="ECO:0000313" key="11">
    <source>
        <dbReference type="EMBL" id="SFJ23372.1"/>
    </source>
</evidence>
<keyword evidence="8 9" id="KW-0012">Acyltransferase</keyword>
<comment type="subcellular location">
    <subcellularLocation>
        <location evidence="1 9">Cell membrane</location>
        <topology evidence="1 9">Multi-pass membrane protein</topology>
    </subcellularLocation>
</comment>
<dbReference type="InterPro" id="IPR045378">
    <property type="entry name" value="LNT_N"/>
</dbReference>
<dbReference type="PROSITE" id="PS50263">
    <property type="entry name" value="CN_HYDROLASE"/>
    <property type="match status" value="1"/>
</dbReference>
<keyword evidence="7 9" id="KW-0472">Membrane</keyword>
<accession>A0A1I3PPE3</accession>
<dbReference type="SUPFAM" id="SSF56317">
    <property type="entry name" value="Carbon-nitrogen hydrolase"/>
    <property type="match status" value="1"/>
</dbReference>
<evidence type="ECO:0000256" key="8">
    <source>
        <dbReference type="ARBA" id="ARBA00023315"/>
    </source>
</evidence>
<organism evidence="11 12">
    <name type="scientific">Marinobacter persicus</name>
    <dbReference type="NCBI Taxonomy" id="930118"/>
    <lineage>
        <taxon>Bacteria</taxon>
        <taxon>Pseudomonadati</taxon>
        <taxon>Pseudomonadota</taxon>
        <taxon>Gammaproteobacteria</taxon>
        <taxon>Pseudomonadales</taxon>
        <taxon>Marinobacteraceae</taxon>
        <taxon>Marinobacter</taxon>
    </lineage>
</organism>
<keyword evidence="6 9" id="KW-1133">Transmembrane helix</keyword>
<dbReference type="GO" id="GO:0016410">
    <property type="term" value="F:N-acyltransferase activity"/>
    <property type="evidence" value="ECO:0007669"/>
    <property type="project" value="UniProtKB-UniRule"/>
</dbReference>
<dbReference type="AlphaFoldDB" id="A0A1I3PPE3"/>
<feature type="transmembrane region" description="Helical" evidence="9">
    <location>
        <begin position="133"/>
        <end position="157"/>
    </location>
</feature>
<proteinExistence type="inferred from homology"/>
<evidence type="ECO:0000256" key="5">
    <source>
        <dbReference type="ARBA" id="ARBA00022692"/>
    </source>
</evidence>
<feature type="transmembrane region" description="Helical" evidence="9">
    <location>
        <begin position="205"/>
        <end position="223"/>
    </location>
</feature>
<keyword evidence="3 9" id="KW-1003">Cell membrane</keyword>
<dbReference type="HAMAP" id="MF_01148">
    <property type="entry name" value="Lnt"/>
    <property type="match status" value="1"/>
</dbReference>
<evidence type="ECO:0000256" key="6">
    <source>
        <dbReference type="ARBA" id="ARBA00022989"/>
    </source>
</evidence>
<dbReference type="Gene3D" id="3.60.110.10">
    <property type="entry name" value="Carbon-nitrogen hydrolase"/>
    <property type="match status" value="1"/>
</dbReference>
<dbReference type="InterPro" id="IPR004563">
    <property type="entry name" value="Apolipo_AcylTrfase"/>
</dbReference>
<dbReference type="UniPathway" id="UPA00666"/>
<feature type="transmembrane region" description="Helical" evidence="9">
    <location>
        <begin position="42"/>
        <end position="58"/>
    </location>
</feature>
<evidence type="ECO:0000256" key="7">
    <source>
        <dbReference type="ARBA" id="ARBA00023136"/>
    </source>
</evidence>
<dbReference type="InterPro" id="IPR003010">
    <property type="entry name" value="C-N_Hydrolase"/>
</dbReference>
<comment type="catalytic activity">
    <reaction evidence="9">
        <text>N-terminal S-1,2-diacyl-sn-glyceryl-L-cysteinyl-[lipoprotein] + a glycerophospholipid = N-acyl-S-1,2-diacyl-sn-glyceryl-L-cysteinyl-[lipoprotein] + a 2-acyl-sn-glycero-3-phospholipid + H(+)</text>
        <dbReference type="Rhea" id="RHEA:48228"/>
        <dbReference type="Rhea" id="RHEA-COMP:14681"/>
        <dbReference type="Rhea" id="RHEA-COMP:14684"/>
        <dbReference type="ChEBI" id="CHEBI:15378"/>
        <dbReference type="ChEBI" id="CHEBI:136912"/>
        <dbReference type="ChEBI" id="CHEBI:140656"/>
        <dbReference type="ChEBI" id="CHEBI:140657"/>
        <dbReference type="ChEBI" id="CHEBI:140660"/>
        <dbReference type="EC" id="2.3.1.269"/>
    </reaction>
</comment>
<feature type="domain" description="CN hydrolase" evidence="10">
    <location>
        <begin position="241"/>
        <end position="481"/>
    </location>
</feature>
<dbReference type="GO" id="GO:0005886">
    <property type="term" value="C:plasma membrane"/>
    <property type="evidence" value="ECO:0007669"/>
    <property type="project" value="UniProtKB-SubCell"/>
</dbReference>
<feature type="transmembrane region" description="Helical" evidence="9">
    <location>
        <begin position="70"/>
        <end position="88"/>
    </location>
</feature>
<keyword evidence="11" id="KW-0449">Lipoprotein</keyword>
<dbReference type="NCBIfam" id="TIGR00546">
    <property type="entry name" value="lnt"/>
    <property type="match status" value="1"/>
</dbReference>
<dbReference type="Pfam" id="PF20154">
    <property type="entry name" value="LNT_N"/>
    <property type="match status" value="1"/>
</dbReference>
<comment type="function">
    <text evidence="9">Catalyzes the phospholipid dependent N-acylation of the N-terminal cysteine of apolipoprotein, the last step in lipoprotein maturation.</text>
</comment>